<organism evidence="8 9">
    <name type="scientific">Elongatibacter sediminis</name>
    <dbReference type="NCBI Taxonomy" id="3119006"/>
    <lineage>
        <taxon>Bacteria</taxon>
        <taxon>Pseudomonadati</taxon>
        <taxon>Pseudomonadota</taxon>
        <taxon>Gammaproteobacteria</taxon>
        <taxon>Chromatiales</taxon>
        <taxon>Wenzhouxiangellaceae</taxon>
        <taxon>Elongatibacter</taxon>
    </lineage>
</organism>
<dbReference type="PANTHER" id="PTHR30619:SF1">
    <property type="entry name" value="RECOMBINATION PROTEIN 2"/>
    <property type="match status" value="1"/>
</dbReference>
<dbReference type="Pfam" id="PF13567">
    <property type="entry name" value="DUF4131"/>
    <property type="match status" value="1"/>
</dbReference>
<evidence type="ECO:0000313" key="8">
    <source>
        <dbReference type="EMBL" id="MEJ8568288.1"/>
    </source>
</evidence>
<dbReference type="InterPro" id="IPR004797">
    <property type="entry name" value="Competence_ComEC/Rec2"/>
</dbReference>
<name>A0AAW9RHF2_9GAMM</name>
<dbReference type="GO" id="GO:0030420">
    <property type="term" value="P:establishment of competence for transformation"/>
    <property type="evidence" value="ECO:0007669"/>
    <property type="project" value="InterPro"/>
</dbReference>
<dbReference type="Pfam" id="PF00753">
    <property type="entry name" value="Lactamase_B"/>
    <property type="match status" value="1"/>
</dbReference>
<dbReference type="InterPro" id="IPR036866">
    <property type="entry name" value="RibonucZ/Hydroxyglut_hydro"/>
</dbReference>
<keyword evidence="4 6" id="KW-1133">Transmembrane helix</keyword>
<dbReference type="InterPro" id="IPR001279">
    <property type="entry name" value="Metallo-B-lactamas"/>
</dbReference>
<dbReference type="RefSeq" id="WP_354695609.1">
    <property type="nucleotide sequence ID" value="NZ_JAZHOG010000007.1"/>
</dbReference>
<feature type="domain" description="Metallo-beta-lactamase" evidence="7">
    <location>
        <begin position="531"/>
        <end position="716"/>
    </location>
</feature>
<evidence type="ECO:0000313" key="9">
    <source>
        <dbReference type="Proteomes" id="UP001359886"/>
    </source>
</evidence>
<feature type="transmembrane region" description="Helical" evidence="6">
    <location>
        <begin position="257"/>
        <end position="277"/>
    </location>
</feature>
<feature type="transmembrane region" description="Helical" evidence="6">
    <location>
        <begin position="473"/>
        <end position="493"/>
    </location>
</feature>
<feature type="transmembrane region" description="Helical" evidence="6">
    <location>
        <begin position="383"/>
        <end position="402"/>
    </location>
</feature>
<dbReference type="Gene3D" id="3.60.15.10">
    <property type="entry name" value="Ribonuclease Z/Hydroxyacylglutathione hydrolase-like"/>
    <property type="match status" value="2"/>
</dbReference>
<dbReference type="Proteomes" id="UP001359886">
    <property type="component" value="Unassembled WGS sequence"/>
</dbReference>
<dbReference type="AlphaFoldDB" id="A0AAW9RHF2"/>
<evidence type="ECO:0000256" key="1">
    <source>
        <dbReference type="ARBA" id="ARBA00004651"/>
    </source>
</evidence>
<dbReference type="InterPro" id="IPR004477">
    <property type="entry name" value="ComEC_N"/>
</dbReference>
<evidence type="ECO:0000259" key="7">
    <source>
        <dbReference type="SMART" id="SM00849"/>
    </source>
</evidence>
<feature type="transmembrane region" description="Helical" evidence="6">
    <location>
        <begin position="440"/>
        <end position="461"/>
    </location>
</feature>
<protein>
    <submittedName>
        <fullName evidence="8">DNA internalization-related competence protein ComEC/Rec2</fullName>
    </submittedName>
</protein>
<dbReference type="EMBL" id="JAZHOG010000007">
    <property type="protein sequence ID" value="MEJ8568288.1"/>
    <property type="molecule type" value="Genomic_DNA"/>
</dbReference>
<dbReference type="InterPro" id="IPR025405">
    <property type="entry name" value="DUF4131"/>
</dbReference>
<dbReference type="InterPro" id="IPR035681">
    <property type="entry name" value="ComA-like_MBL"/>
</dbReference>
<dbReference type="PANTHER" id="PTHR30619">
    <property type="entry name" value="DNA INTERNALIZATION/COMPETENCE PROTEIN COMEC/REC2"/>
    <property type="match status" value="1"/>
</dbReference>
<feature type="transmembrane region" description="Helical" evidence="6">
    <location>
        <begin position="297"/>
        <end position="322"/>
    </location>
</feature>
<sequence>MLLPGWRLPAGFTAGVLGGHLSFWFGVSVVLPSLVLVLIAALGRRVLPAALAIGLCWSEQALESRLDHRLSQALPDREFLIEGRVDALPQTFESHTRFRLRVTDFSTVDSGLDSAVPAAADFPARAGPELLRVYWYRGAPELRPGETWRLRVSLKPPWSEVNFQGADRERWYFAEGIDAVATVRDGVRLDLPLKGAPWHRWRFAVRERLGGLIPQADRRGVVLALAIADRGELTPGDRLSLAATGTAHLLAISGLHVGLAALYGYVLARFLLILLPAGWGTSRLYALCPLLGGLTALAYAALAGFGTSTLRALIMLAVALLALQSRRQLPPGRAWLLALAGVLIIDPLAPLRAGFWLSFAAVGALLFLFAPRRSAAWGFWRSLAAAQTAIMVLMLPLSAWWFQTVSLAGFAANLIAIPWVSAVVVPATLLGLAALPLGDAVAGPVFSLAGMTADWLGVFLTELGRLPFARLDLPQPGLLAVLAGVTGALLLMAPRGLPGRRTGVLWMLPLLIALPAPPPGAARLEVLDTGQGSAVVLTAHERVLLYDAGPGNGRGFDRVDAVIGPAIRAQRAGPPDRIIVSHGDMDHAGGLERLLQRYPHSPVHARLKFGRDGVGRCDDRLAWSWETVDFRVLHPGRWLPYLGNDASCVVSVRAPGWSVLLPGDISAAVERRLVDNGLRQHDVLLVPHHGSASSSSPYLLDTVRSRVAPVTAGPGNRFGFPRTEVRRRFRERGVPLWSTGNCGALRIEVSAGGEIRAQSARRARAAPWRWPAAETCP</sequence>
<evidence type="ECO:0000256" key="5">
    <source>
        <dbReference type="ARBA" id="ARBA00023136"/>
    </source>
</evidence>
<keyword evidence="9" id="KW-1185">Reference proteome</keyword>
<feature type="transmembrane region" description="Helical" evidence="6">
    <location>
        <begin position="20"/>
        <end position="42"/>
    </location>
</feature>
<comment type="subcellular location">
    <subcellularLocation>
        <location evidence="1">Cell membrane</location>
        <topology evidence="1">Multi-pass membrane protein</topology>
    </subcellularLocation>
</comment>
<evidence type="ECO:0000256" key="2">
    <source>
        <dbReference type="ARBA" id="ARBA00022475"/>
    </source>
</evidence>
<feature type="transmembrane region" description="Helical" evidence="6">
    <location>
        <begin position="334"/>
        <end position="349"/>
    </location>
</feature>
<dbReference type="CDD" id="cd07731">
    <property type="entry name" value="ComA-like_MBL-fold"/>
    <property type="match status" value="1"/>
</dbReference>
<comment type="caution">
    <text evidence="8">The sequence shown here is derived from an EMBL/GenBank/DDBJ whole genome shotgun (WGS) entry which is preliminary data.</text>
</comment>
<feature type="transmembrane region" description="Helical" evidence="6">
    <location>
        <begin position="408"/>
        <end position="433"/>
    </location>
</feature>
<dbReference type="NCBIfam" id="TIGR00361">
    <property type="entry name" value="ComEC_Rec2"/>
    <property type="match status" value="1"/>
</dbReference>
<gene>
    <name evidence="8" type="ORF">V3330_11685</name>
</gene>
<keyword evidence="5 6" id="KW-0472">Membrane</keyword>
<keyword evidence="2" id="KW-1003">Cell membrane</keyword>
<proteinExistence type="predicted"/>
<evidence type="ECO:0000256" key="3">
    <source>
        <dbReference type="ARBA" id="ARBA00022692"/>
    </source>
</evidence>
<dbReference type="InterPro" id="IPR052159">
    <property type="entry name" value="Competence_DNA_uptake"/>
</dbReference>
<evidence type="ECO:0000256" key="4">
    <source>
        <dbReference type="ARBA" id="ARBA00022989"/>
    </source>
</evidence>
<dbReference type="SMART" id="SM00849">
    <property type="entry name" value="Lactamase_B"/>
    <property type="match status" value="1"/>
</dbReference>
<dbReference type="Pfam" id="PF03772">
    <property type="entry name" value="Competence"/>
    <property type="match status" value="1"/>
</dbReference>
<reference evidence="8 9" key="1">
    <citation type="submission" date="2024-02" db="EMBL/GenBank/DDBJ databases">
        <title>A novel Wenzhouxiangellaceae bacterium, isolated from coastal sediments.</title>
        <authorList>
            <person name="Du Z.-J."/>
            <person name="Ye Y.-Q."/>
            <person name="Zhang X.-Y."/>
        </authorList>
    </citation>
    <scope>NUCLEOTIDE SEQUENCE [LARGE SCALE GENOMIC DNA]</scope>
    <source>
        <strain evidence="8 9">CH-27</strain>
    </source>
</reference>
<dbReference type="GO" id="GO:0005886">
    <property type="term" value="C:plasma membrane"/>
    <property type="evidence" value="ECO:0007669"/>
    <property type="project" value="UniProtKB-SubCell"/>
</dbReference>
<accession>A0AAW9RHF2</accession>
<dbReference type="SUPFAM" id="SSF56281">
    <property type="entry name" value="Metallo-hydrolase/oxidoreductase"/>
    <property type="match status" value="1"/>
</dbReference>
<dbReference type="NCBIfam" id="TIGR00360">
    <property type="entry name" value="ComEC_N-term"/>
    <property type="match status" value="1"/>
</dbReference>
<keyword evidence="3 6" id="KW-0812">Transmembrane</keyword>
<evidence type="ECO:0000256" key="6">
    <source>
        <dbReference type="SAM" id="Phobius"/>
    </source>
</evidence>